<evidence type="ECO:0000256" key="1">
    <source>
        <dbReference type="SAM" id="MobiDB-lite"/>
    </source>
</evidence>
<reference evidence="5" key="1">
    <citation type="submission" date="2024-04" db="EMBL/GenBank/DDBJ databases">
        <title>Salinicola lusitanus LLJ914,a marine bacterium isolated from the Okinawa Trough.</title>
        <authorList>
            <person name="Li J."/>
        </authorList>
    </citation>
    <scope>NUCLEOTIDE SEQUENCE [LARGE SCALE GENOMIC DNA]</scope>
</reference>
<dbReference type="PROSITE" id="PS50853">
    <property type="entry name" value="FN3"/>
    <property type="match status" value="3"/>
</dbReference>
<dbReference type="InterPro" id="IPR050713">
    <property type="entry name" value="RTP_Phos/Ushers"/>
</dbReference>
<feature type="compositionally biased region" description="Polar residues" evidence="1">
    <location>
        <begin position="543"/>
        <end position="564"/>
    </location>
</feature>
<feature type="signal peptide" evidence="2">
    <location>
        <begin position="1"/>
        <end position="17"/>
    </location>
</feature>
<keyword evidence="5" id="KW-1185">Reference proteome</keyword>
<dbReference type="InterPro" id="IPR036116">
    <property type="entry name" value="FN3_sf"/>
</dbReference>
<evidence type="ECO:0000313" key="5">
    <source>
        <dbReference type="Proteomes" id="UP001460270"/>
    </source>
</evidence>
<dbReference type="InterPro" id="IPR003961">
    <property type="entry name" value="FN3_dom"/>
</dbReference>
<gene>
    <name evidence="4" type="ORF">WMY93_023464</name>
</gene>
<evidence type="ECO:0000256" key="2">
    <source>
        <dbReference type="SAM" id="SignalP"/>
    </source>
</evidence>
<dbReference type="SUPFAM" id="SSF49265">
    <property type="entry name" value="Fibronectin type III"/>
    <property type="match status" value="3"/>
</dbReference>
<dbReference type="EMBL" id="JBBPFD010000017">
    <property type="protein sequence ID" value="KAK7891501.1"/>
    <property type="molecule type" value="Genomic_DNA"/>
</dbReference>
<feature type="region of interest" description="Disordered" evidence="1">
    <location>
        <begin position="488"/>
        <end position="573"/>
    </location>
</feature>
<dbReference type="Pfam" id="PF00041">
    <property type="entry name" value="fn3"/>
    <property type="match status" value="2"/>
</dbReference>
<dbReference type="GO" id="GO:0043235">
    <property type="term" value="C:receptor complex"/>
    <property type="evidence" value="ECO:0007669"/>
    <property type="project" value="TreeGrafter"/>
</dbReference>
<protein>
    <recommendedName>
        <fullName evidence="3">Fibronectin type-III domain-containing protein</fullName>
    </recommendedName>
</protein>
<dbReference type="Gene3D" id="2.60.40.10">
    <property type="entry name" value="Immunoglobulins"/>
    <property type="match status" value="6"/>
</dbReference>
<proteinExistence type="predicted"/>
<feature type="chain" id="PRO_5043732302" description="Fibronectin type-III domain-containing protein" evidence="2">
    <location>
        <begin position="18"/>
        <end position="770"/>
    </location>
</feature>
<dbReference type="PANTHER" id="PTHR46957">
    <property type="entry name" value="CYTOKINE RECEPTOR"/>
    <property type="match status" value="1"/>
</dbReference>
<organism evidence="4 5">
    <name type="scientific">Mugilogobius chulae</name>
    <name type="common">yellowstripe goby</name>
    <dbReference type="NCBI Taxonomy" id="88201"/>
    <lineage>
        <taxon>Eukaryota</taxon>
        <taxon>Metazoa</taxon>
        <taxon>Chordata</taxon>
        <taxon>Craniata</taxon>
        <taxon>Vertebrata</taxon>
        <taxon>Euteleostomi</taxon>
        <taxon>Actinopterygii</taxon>
        <taxon>Neopterygii</taxon>
        <taxon>Teleostei</taxon>
        <taxon>Neoteleostei</taxon>
        <taxon>Acanthomorphata</taxon>
        <taxon>Gobiaria</taxon>
        <taxon>Gobiiformes</taxon>
        <taxon>Gobioidei</taxon>
        <taxon>Gobiidae</taxon>
        <taxon>Gobionellinae</taxon>
        <taxon>Mugilogobius</taxon>
    </lineage>
</organism>
<dbReference type="PRINTS" id="PR00014">
    <property type="entry name" value="FNTYPEIII"/>
</dbReference>
<evidence type="ECO:0000259" key="3">
    <source>
        <dbReference type="PROSITE" id="PS50853"/>
    </source>
</evidence>
<dbReference type="SMART" id="SM00060">
    <property type="entry name" value="FN3"/>
    <property type="match status" value="4"/>
</dbReference>
<sequence>MAFLLLLSVFCFGHSEANGVTPSTEHTVSASAWSHISPGVSRMISTRNSVPSTPFDLEGHTSGTNGVLLSWTMADAKYTDFIIRYREVCPYPATDFTEENRFLDSPVVLLTELISGSTYQFQVAAVSSGIAGAFSKSLYIKTAESPPGLVTNLTAFAQNHSYVVVTWFLPQRINGLITKFSVNVKHARNGMVVRRLSVNAEDIMSISPPHCNDAADILSRATVSPLEMTASSPPVTLSAVPPAALWKMPITVGVDQLRPFTPYLFEVSAFTSEGEGKTGSVMVHMPEAAPEGPPLNLTIQNKTSRYILLSWMSPRVVTGKFSYVLDLYGPAGSFLNGSTFDTNYEFSGLIPYTSYTVVVRAKSAGELGPATERQLLTAAEAPSAVRNLAAEALDSLTIRVSWKSPAQPNGPVTQYRLQVLVRLVQDLENLTEERLLQDITLRAALSDSTTALFEESTFTKSAGRRRRNADFITPSGLENVFRRSTGLSEENTFTESSERRRRNTDFITPSGLERMFSGSMGLSKKNTFTESPERRRRSADFITPSSLGNTSTPSPDFSHSTFSHSPVRRRRSADFTTCLRPSLLRQNPNSTLSGTSAVSQGFSSNTFFDQSSEGVTSAPPVTLPAWLTRQSRTDMSTAYASANTRDAAVTGRYTTYTTGSATTVGVIVREEVLDVLSEDMSYTVSDLNPFTEYIFRVSAFTTVGEGPAVDVMEKTREQVPSAVLNVTYHNISSTSILLSWAPPSAQRQNHPLHHLRAQSPPQPTPAVGEQ</sequence>
<dbReference type="CDD" id="cd00063">
    <property type="entry name" value="FN3"/>
    <property type="match status" value="4"/>
</dbReference>
<accession>A0AAW0N5T8</accession>
<dbReference type="InterPro" id="IPR013783">
    <property type="entry name" value="Ig-like_fold"/>
</dbReference>
<dbReference type="Proteomes" id="UP001460270">
    <property type="component" value="Unassembled WGS sequence"/>
</dbReference>
<comment type="caution">
    <text evidence="4">The sequence shown here is derived from an EMBL/GenBank/DDBJ whole genome shotgun (WGS) entry which is preliminary data.</text>
</comment>
<name>A0AAW0N5T8_9GOBI</name>
<feature type="region of interest" description="Disordered" evidence="1">
    <location>
        <begin position="745"/>
        <end position="770"/>
    </location>
</feature>
<feature type="domain" description="Fibronectin type-III" evidence="3">
    <location>
        <begin position="293"/>
        <end position="381"/>
    </location>
</feature>
<evidence type="ECO:0000313" key="4">
    <source>
        <dbReference type="EMBL" id="KAK7891501.1"/>
    </source>
</evidence>
<feature type="domain" description="Fibronectin type-III" evidence="3">
    <location>
        <begin position="619"/>
        <end position="722"/>
    </location>
</feature>
<keyword evidence="2" id="KW-0732">Signal</keyword>
<dbReference type="AlphaFoldDB" id="A0AAW0N5T8"/>
<dbReference type="PANTHER" id="PTHR46957:SF1">
    <property type="entry name" value="PHOSPHATIDYLINOSITOL PHOSPHATASE PTPRQ"/>
    <property type="match status" value="1"/>
</dbReference>
<feature type="domain" description="Fibronectin type-III" evidence="3">
    <location>
        <begin position="53"/>
        <end position="145"/>
    </location>
</feature>